<feature type="compositionally biased region" description="Basic and acidic residues" evidence="1">
    <location>
        <begin position="62"/>
        <end position="72"/>
    </location>
</feature>
<evidence type="ECO:0000256" key="1">
    <source>
        <dbReference type="SAM" id="MobiDB-lite"/>
    </source>
</evidence>
<dbReference type="InterPro" id="IPR028850">
    <property type="entry name" value="MUC16"/>
</dbReference>
<dbReference type="SUPFAM" id="SSF82671">
    <property type="entry name" value="SEA domain"/>
    <property type="match status" value="2"/>
</dbReference>
<dbReference type="InterPro" id="IPR000082">
    <property type="entry name" value="SEA_dom"/>
</dbReference>
<feature type="region of interest" description="Disordered" evidence="1">
    <location>
        <begin position="62"/>
        <end position="82"/>
    </location>
</feature>
<dbReference type="PANTHER" id="PTHR14672:SF1">
    <property type="entry name" value="MUCIN-16"/>
    <property type="match status" value="1"/>
</dbReference>
<feature type="domain" description="SEA" evidence="2">
    <location>
        <begin position="86"/>
        <end position="154"/>
    </location>
</feature>
<gene>
    <name evidence="3" type="primary">MUC16</name>
    <name evidence="3" type="ORF">L345_16912</name>
</gene>
<comment type="caution">
    <text evidence="3">The sequence shown here is derived from an EMBL/GenBank/DDBJ whole genome shotgun (WGS) entry which is preliminary data.</text>
</comment>
<dbReference type="PROSITE" id="PS50024">
    <property type="entry name" value="SEA"/>
    <property type="match status" value="1"/>
</dbReference>
<reference evidence="3 4" key="1">
    <citation type="journal article" date="2013" name="Proc. Natl. Acad. Sci. U.S.A.">
        <title>The king cobra genome reveals dynamic gene evolution and adaptation in the snake venom system.</title>
        <authorList>
            <person name="Vonk F.J."/>
            <person name="Casewell N.R."/>
            <person name="Henkel C.V."/>
            <person name="Heimberg A.M."/>
            <person name="Jansen H.J."/>
            <person name="McCleary R.J."/>
            <person name="Kerkkamp H.M."/>
            <person name="Vos R.A."/>
            <person name="Guerreiro I."/>
            <person name="Calvete J.J."/>
            <person name="Wuster W."/>
            <person name="Woods A.E."/>
            <person name="Logan J.M."/>
            <person name="Harrison R.A."/>
            <person name="Castoe T.A."/>
            <person name="de Koning A.P."/>
            <person name="Pollock D.D."/>
            <person name="Yandell M."/>
            <person name="Calderon D."/>
            <person name="Renjifo C."/>
            <person name="Currier R.B."/>
            <person name="Salgado D."/>
            <person name="Pla D."/>
            <person name="Sanz L."/>
            <person name="Hyder A.S."/>
            <person name="Ribeiro J.M."/>
            <person name="Arntzen J.W."/>
            <person name="van den Thillart G.E."/>
            <person name="Boetzer M."/>
            <person name="Pirovano W."/>
            <person name="Dirks R.P."/>
            <person name="Spaink H.P."/>
            <person name="Duboule D."/>
            <person name="McGlinn E."/>
            <person name="Kini R.M."/>
            <person name="Richardson M.K."/>
        </authorList>
    </citation>
    <scope>NUCLEOTIDE SEQUENCE</scope>
    <source>
        <tissue evidence="3">Blood</tissue>
    </source>
</reference>
<dbReference type="EMBL" id="AZIM01008656">
    <property type="protein sequence ID" value="ETE57374.1"/>
    <property type="molecule type" value="Genomic_DNA"/>
</dbReference>
<evidence type="ECO:0000313" key="3">
    <source>
        <dbReference type="EMBL" id="ETE57374.1"/>
    </source>
</evidence>
<proteinExistence type="predicted"/>
<sequence length="154" mass="17436">PVNQGENTGIDSVCCYRKNATAPPFDRVNIYHKFINETNGFTEMERYNLDPNSLFVNDYHEESPQTNYHEESPQTTVSPTSKPPVATECFTLNFTTNNLNYRPQMSNPKSKLFSSTQGVFCKLIIMKHHLRPLGDILKNSDIGSNLINCSLSTL</sequence>
<dbReference type="OrthoDB" id="9947814at2759"/>
<name>V8N510_OPHHA</name>
<keyword evidence="4" id="KW-1185">Reference proteome</keyword>
<feature type="non-terminal residue" evidence="3">
    <location>
        <position position="154"/>
    </location>
</feature>
<dbReference type="Gene3D" id="3.30.70.960">
    <property type="entry name" value="SEA domain"/>
    <property type="match status" value="2"/>
</dbReference>
<feature type="non-terminal residue" evidence="3">
    <location>
        <position position="1"/>
    </location>
</feature>
<dbReference type="Proteomes" id="UP000018936">
    <property type="component" value="Unassembled WGS sequence"/>
</dbReference>
<accession>V8N510</accession>
<dbReference type="PANTHER" id="PTHR14672">
    <property type="entry name" value="MUCIN-16"/>
    <property type="match status" value="1"/>
</dbReference>
<dbReference type="InterPro" id="IPR036364">
    <property type="entry name" value="SEA_dom_sf"/>
</dbReference>
<organism evidence="3 4">
    <name type="scientific">Ophiophagus hannah</name>
    <name type="common">King cobra</name>
    <name type="synonym">Naja hannah</name>
    <dbReference type="NCBI Taxonomy" id="8665"/>
    <lineage>
        <taxon>Eukaryota</taxon>
        <taxon>Metazoa</taxon>
        <taxon>Chordata</taxon>
        <taxon>Craniata</taxon>
        <taxon>Vertebrata</taxon>
        <taxon>Euteleostomi</taxon>
        <taxon>Lepidosauria</taxon>
        <taxon>Squamata</taxon>
        <taxon>Bifurcata</taxon>
        <taxon>Unidentata</taxon>
        <taxon>Episquamata</taxon>
        <taxon>Toxicofera</taxon>
        <taxon>Serpentes</taxon>
        <taxon>Colubroidea</taxon>
        <taxon>Elapidae</taxon>
        <taxon>Elapinae</taxon>
        <taxon>Ophiophagus</taxon>
    </lineage>
</organism>
<evidence type="ECO:0000313" key="4">
    <source>
        <dbReference type="Proteomes" id="UP000018936"/>
    </source>
</evidence>
<protein>
    <submittedName>
        <fullName evidence="3">Mucin-16</fullName>
    </submittedName>
</protein>
<evidence type="ECO:0000259" key="2">
    <source>
        <dbReference type="PROSITE" id="PS50024"/>
    </source>
</evidence>
<dbReference type="AlphaFoldDB" id="V8N510"/>